<organism evidence="7 8">
    <name type="scientific">Lophiostoma macrostomum CBS 122681</name>
    <dbReference type="NCBI Taxonomy" id="1314788"/>
    <lineage>
        <taxon>Eukaryota</taxon>
        <taxon>Fungi</taxon>
        <taxon>Dikarya</taxon>
        <taxon>Ascomycota</taxon>
        <taxon>Pezizomycotina</taxon>
        <taxon>Dothideomycetes</taxon>
        <taxon>Pleosporomycetidae</taxon>
        <taxon>Pleosporales</taxon>
        <taxon>Lophiostomataceae</taxon>
        <taxon>Lophiostoma</taxon>
    </lineage>
</organism>
<dbReference type="OrthoDB" id="5423818at2759"/>
<keyword evidence="1" id="KW-0479">Metal-binding</keyword>
<dbReference type="PANTHER" id="PTHR47660">
    <property type="entry name" value="TRANSCRIPTION FACTOR WITH C2H2 AND ZN(2)-CYS(6) DNA BINDING DOMAIN (EUROFUNG)-RELATED-RELATED"/>
    <property type="match status" value="1"/>
</dbReference>
<dbReference type="CDD" id="cd00067">
    <property type="entry name" value="GAL4"/>
    <property type="match status" value="1"/>
</dbReference>
<dbReference type="Proteomes" id="UP000799324">
    <property type="component" value="Unassembled WGS sequence"/>
</dbReference>
<evidence type="ECO:0000256" key="3">
    <source>
        <dbReference type="ARBA" id="ARBA00023015"/>
    </source>
</evidence>
<name>A0A6A6TB80_9PLEO</name>
<evidence type="ECO:0000256" key="1">
    <source>
        <dbReference type="ARBA" id="ARBA00022723"/>
    </source>
</evidence>
<keyword evidence="4" id="KW-0804">Transcription</keyword>
<dbReference type="GO" id="GO:0008270">
    <property type="term" value="F:zinc ion binding"/>
    <property type="evidence" value="ECO:0007669"/>
    <property type="project" value="InterPro"/>
</dbReference>
<evidence type="ECO:0000256" key="5">
    <source>
        <dbReference type="ARBA" id="ARBA00023242"/>
    </source>
</evidence>
<evidence type="ECO:0000259" key="6">
    <source>
        <dbReference type="PROSITE" id="PS50048"/>
    </source>
</evidence>
<dbReference type="PROSITE" id="PS50048">
    <property type="entry name" value="ZN2_CY6_FUNGAL_2"/>
    <property type="match status" value="1"/>
</dbReference>
<keyword evidence="3" id="KW-0805">Transcription regulation</keyword>
<evidence type="ECO:0000256" key="4">
    <source>
        <dbReference type="ARBA" id="ARBA00023163"/>
    </source>
</evidence>
<feature type="domain" description="Zn(2)-C6 fungal-type" evidence="6">
    <location>
        <begin position="48"/>
        <end position="81"/>
    </location>
</feature>
<dbReference type="GO" id="GO:0000981">
    <property type="term" value="F:DNA-binding transcription factor activity, RNA polymerase II-specific"/>
    <property type="evidence" value="ECO:0007669"/>
    <property type="project" value="InterPro"/>
</dbReference>
<gene>
    <name evidence="7" type="ORF">K491DRAFT_691804</name>
</gene>
<sequence length="443" mass="49787">MEPVSSRASPLRCTICGKHTKSDKAHKRHEYYCRSKLASSGVQCRRRSCTACIKAKKRCDVTTVSTPSCDRCQTQGISCEFQCGQESASSLETLHLSLPQFDFSDENLLSSGDDQQLFSSMMDDVNTAFGPDPLSLGVGDPIPLNAPWPAASNSLNLTSGSSLKLFDKLPVTSPAAMASRNIATSILRGIPDMMRRRATFPPFIHHRCYGSEADNWRLPTSLANAVSISHMFYRRDEQTRGLIWRTIDAEQQRLITECESRYMNEIELLATVQSVLIYVLMRIVDGPTDEPDLDARLLDTANRTLICLKHESGDFIKDEEFQGLPPPWSVWITIESFRRTVHVYRIANLLFNINIDVTCPDIPEFVVAPLPAGKTLWRANNAEDWAREWQKQVEETTFHGILRNGDLVKLKNGINERKQGNWDRWYASADELGILAVLSASLS</sequence>
<protein>
    <recommendedName>
        <fullName evidence="6">Zn(2)-C6 fungal-type domain-containing protein</fullName>
    </recommendedName>
</protein>
<keyword evidence="8" id="KW-1185">Reference proteome</keyword>
<dbReference type="InterPro" id="IPR036864">
    <property type="entry name" value="Zn2-C6_fun-type_DNA-bd_sf"/>
</dbReference>
<keyword evidence="5" id="KW-0539">Nucleus</keyword>
<dbReference type="InterPro" id="IPR001138">
    <property type="entry name" value="Zn2Cys6_DnaBD"/>
</dbReference>
<keyword evidence="2" id="KW-0862">Zinc</keyword>
<dbReference type="SUPFAM" id="SSF57701">
    <property type="entry name" value="Zn2/Cys6 DNA-binding domain"/>
    <property type="match status" value="1"/>
</dbReference>
<proteinExistence type="predicted"/>
<evidence type="ECO:0000256" key="2">
    <source>
        <dbReference type="ARBA" id="ARBA00022833"/>
    </source>
</evidence>
<dbReference type="AlphaFoldDB" id="A0A6A6TB80"/>
<reference evidence="7" key="1">
    <citation type="journal article" date="2020" name="Stud. Mycol.">
        <title>101 Dothideomycetes genomes: a test case for predicting lifestyles and emergence of pathogens.</title>
        <authorList>
            <person name="Haridas S."/>
            <person name="Albert R."/>
            <person name="Binder M."/>
            <person name="Bloem J."/>
            <person name="Labutti K."/>
            <person name="Salamov A."/>
            <person name="Andreopoulos B."/>
            <person name="Baker S."/>
            <person name="Barry K."/>
            <person name="Bills G."/>
            <person name="Bluhm B."/>
            <person name="Cannon C."/>
            <person name="Castanera R."/>
            <person name="Culley D."/>
            <person name="Daum C."/>
            <person name="Ezra D."/>
            <person name="Gonzalez J."/>
            <person name="Henrissat B."/>
            <person name="Kuo A."/>
            <person name="Liang C."/>
            <person name="Lipzen A."/>
            <person name="Lutzoni F."/>
            <person name="Magnuson J."/>
            <person name="Mondo S."/>
            <person name="Nolan M."/>
            <person name="Ohm R."/>
            <person name="Pangilinan J."/>
            <person name="Park H.-J."/>
            <person name="Ramirez L."/>
            <person name="Alfaro M."/>
            <person name="Sun H."/>
            <person name="Tritt A."/>
            <person name="Yoshinaga Y."/>
            <person name="Zwiers L.-H."/>
            <person name="Turgeon B."/>
            <person name="Goodwin S."/>
            <person name="Spatafora J."/>
            <person name="Crous P."/>
            <person name="Grigoriev I."/>
        </authorList>
    </citation>
    <scope>NUCLEOTIDE SEQUENCE</scope>
    <source>
        <strain evidence="7">CBS 122681</strain>
    </source>
</reference>
<evidence type="ECO:0000313" key="7">
    <source>
        <dbReference type="EMBL" id="KAF2656567.1"/>
    </source>
</evidence>
<accession>A0A6A6TB80</accession>
<dbReference type="PANTHER" id="PTHR47660:SF3">
    <property type="entry name" value="FINGER DOMAIN PROTEIN, PUTATIVE (AFU_ORTHOLOGUE AFUA_4G03310)-RELATED"/>
    <property type="match status" value="1"/>
</dbReference>
<dbReference type="Gene3D" id="4.10.240.10">
    <property type="entry name" value="Zn(2)-C6 fungal-type DNA-binding domain"/>
    <property type="match status" value="1"/>
</dbReference>
<evidence type="ECO:0000313" key="8">
    <source>
        <dbReference type="Proteomes" id="UP000799324"/>
    </source>
</evidence>
<dbReference type="EMBL" id="MU004334">
    <property type="protein sequence ID" value="KAF2656567.1"/>
    <property type="molecule type" value="Genomic_DNA"/>
</dbReference>